<dbReference type="GO" id="GO:0003723">
    <property type="term" value="F:RNA binding"/>
    <property type="evidence" value="ECO:0007669"/>
    <property type="project" value="TreeGrafter"/>
</dbReference>
<dbReference type="PANTHER" id="PTHR11476:SF7">
    <property type="entry name" value="HISTIDINE--TRNA LIGASE"/>
    <property type="match status" value="1"/>
</dbReference>
<sequence length="71" mass="7891">MQTENPKFIKQLHYALERGTPYMVVIGEDELAKGVVKVKDMASKDEVTVPRSDVVAELLRRGCPTTSTLSI</sequence>
<dbReference type="GO" id="GO:0032543">
    <property type="term" value="P:mitochondrial translation"/>
    <property type="evidence" value="ECO:0007669"/>
    <property type="project" value="TreeGrafter"/>
</dbReference>
<dbReference type="GO" id="GO:0004821">
    <property type="term" value="F:histidine-tRNA ligase activity"/>
    <property type="evidence" value="ECO:0007669"/>
    <property type="project" value="TreeGrafter"/>
</dbReference>
<dbReference type="InterPro" id="IPR036621">
    <property type="entry name" value="Anticodon-bd_dom_sf"/>
</dbReference>
<dbReference type="GO" id="GO:0005829">
    <property type="term" value="C:cytosol"/>
    <property type="evidence" value="ECO:0007669"/>
    <property type="project" value="TreeGrafter"/>
</dbReference>
<dbReference type="PANTHER" id="PTHR11476">
    <property type="entry name" value="HISTIDYL-TRNA SYNTHETASE"/>
    <property type="match status" value="1"/>
</dbReference>
<dbReference type="GO" id="GO:0006427">
    <property type="term" value="P:histidyl-tRNA aminoacylation"/>
    <property type="evidence" value="ECO:0007669"/>
    <property type="project" value="TreeGrafter"/>
</dbReference>
<feature type="domain" description="Anticodon-binding" evidence="1">
    <location>
        <begin position="4"/>
        <end position="60"/>
    </location>
</feature>
<accession>A0A8T1FGB8</accession>
<comment type="caution">
    <text evidence="2">The sequence shown here is derived from an EMBL/GenBank/DDBJ whole genome shotgun (WGS) entry which is preliminary data.</text>
</comment>
<protein>
    <recommendedName>
        <fullName evidence="1">Anticodon-binding domain-containing protein</fullName>
    </recommendedName>
</protein>
<dbReference type="Proteomes" id="UP000697107">
    <property type="component" value="Unassembled WGS sequence"/>
</dbReference>
<dbReference type="InterPro" id="IPR004154">
    <property type="entry name" value="Anticodon-bd"/>
</dbReference>
<dbReference type="Pfam" id="PF03129">
    <property type="entry name" value="HGTP_anticodon"/>
    <property type="match status" value="1"/>
</dbReference>
<dbReference type="GO" id="GO:0005739">
    <property type="term" value="C:mitochondrion"/>
    <property type="evidence" value="ECO:0007669"/>
    <property type="project" value="TreeGrafter"/>
</dbReference>
<name>A0A8T1FGB8_9STRA</name>
<organism evidence="2 3">
    <name type="scientific">Phytophthora cactorum</name>
    <dbReference type="NCBI Taxonomy" id="29920"/>
    <lineage>
        <taxon>Eukaryota</taxon>
        <taxon>Sar</taxon>
        <taxon>Stramenopiles</taxon>
        <taxon>Oomycota</taxon>
        <taxon>Peronosporomycetes</taxon>
        <taxon>Peronosporales</taxon>
        <taxon>Peronosporaceae</taxon>
        <taxon>Phytophthora</taxon>
    </lineage>
</organism>
<proteinExistence type="predicted"/>
<evidence type="ECO:0000259" key="1">
    <source>
        <dbReference type="Pfam" id="PF03129"/>
    </source>
</evidence>
<reference evidence="2" key="1">
    <citation type="submission" date="2018-10" db="EMBL/GenBank/DDBJ databases">
        <title>Effector identification in a new, highly contiguous assembly of the strawberry crown rot pathogen Phytophthora cactorum.</title>
        <authorList>
            <person name="Armitage A.D."/>
            <person name="Nellist C.F."/>
            <person name="Bates H."/>
            <person name="Vickerstaff R.J."/>
            <person name="Harrison R.J."/>
        </authorList>
    </citation>
    <scope>NUCLEOTIDE SEQUENCE</scope>
    <source>
        <strain evidence="2">P415</strain>
    </source>
</reference>
<dbReference type="EMBL" id="RCML01000772">
    <property type="protein sequence ID" value="KAG2969701.1"/>
    <property type="molecule type" value="Genomic_DNA"/>
</dbReference>
<evidence type="ECO:0000313" key="2">
    <source>
        <dbReference type="EMBL" id="KAG2969701.1"/>
    </source>
</evidence>
<dbReference type="VEuPathDB" id="FungiDB:PC110_g19079"/>
<evidence type="ECO:0000313" key="3">
    <source>
        <dbReference type="Proteomes" id="UP000697107"/>
    </source>
</evidence>
<dbReference type="SUPFAM" id="SSF52954">
    <property type="entry name" value="Class II aaRS ABD-related"/>
    <property type="match status" value="1"/>
</dbReference>
<dbReference type="Gene3D" id="3.40.50.800">
    <property type="entry name" value="Anticodon-binding domain"/>
    <property type="match status" value="1"/>
</dbReference>
<gene>
    <name evidence="2" type="ORF">PC118_g17294</name>
</gene>
<dbReference type="AlphaFoldDB" id="A0A8T1FGB8"/>